<dbReference type="PROSITE" id="PS01159">
    <property type="entry name" value="WW_DOMAIN_1"/>
    <property type="match status" value="1"/>
</dbReference>
<dbReference type="GO" id="GO:0005096">
    <property type="term" value="F:GTPase activator activity"/>
    <property type="evidence" value="ECO:0007669"/>
    <property type="project" value="UniProtKB-KW"/>
</dbReference>
<dbReference type="SUPFAM" id="SSF51045">
    <property type="entry name" value="WW domain"/>
    <property type="match status" value="1"/>
</dbReference>
<dbReference type="EMBL" id="JADGJD010000057">
    <property type="protein sequence ID" value="KAJ3055843.1"/>
    <property type="molecule type" value="Genomic_DNA"/>
</dbReference>
<gene>
    <name evidence="9" type="primary">ARHGAP27</name>
    <name evidence="9" type="ORF">HK097_009046</name>
</gene>
<feature type="compositionally biased region" description="Basic and acidic residues" evidence="4">
    <location>
        <begin position="500"/>
        <end position="525"/>
    </location>
</feature>
<dbReference type="SUPFAM" id="SSF50729">
    <property type="entry name" value="PH domain-like"/>
    <property type="match status" value="1"/>
</dbReference>
<dbReference type="Gene3D" id="2.20.70.10">
    <property type="match status" value="1"/>
</dbReference>
<dbReference type="Gene3D" id="1.10.555.10">
    <property type="entry name" value="Rho GTPase activation protein"/>
    <property type="match status" value="1"/>
</dbReference>
<accession>A0AAD5X7Q2</accession>
<dbReference type="Gene3D" id="2.30.29.30">
    <property type="entry name" value="Pleckstrin-homology domain (PH domain)/Phosphotyrosine-binding domain (PTB)"/>
    <property type="match status" value="1"/>
</dbReference>
<dbReference type="GO" id="GO:0005737">
    <property type="term" value="C:cytoplasm"/>
    <property type="evidence" value="ECO:0007669"/>
    <property type="project" value="TreeGrafter"/>
</dbReference>
<evidence type="ECO:0000259" key="5">
    <source>
        <dbReference type="PROSITE" id="PS50002"/>
    </source>
</evidence>
<dbReference type="SMART" id="SM00233">
    <property type="entry name" value="PH"/>
    <property type="match status" value="1"/>
</dbReference>
<dbReference type="InterPro" id="IPR008936">
    <property type="entry name" value="Rho_GTPase_activation_prot"/>
</dbReference>
<dbReference type="SMART" id="SM00326">
    <property type="entry name" value="SH3"/>
    <property type="match status" value="1"/>
</dbReference>
<evidence type="ECO:0000256" key="2">
    <source>
        <dbReference type="ARBA" id="ARBA00022468"/>
    </source>
</evidence>
<dbReference type="CDD" id="cd00201">
    <property type="entry name" value="WW"/>
    <property type="match status" value="1"/>
</dbReference>
<dbReference type="InterPro" id="IPR001849">
    <property type="entry name" value="PH_domain"/>
</dbReference>
<evidence type="ECO:0000259" key="7">
    <source>
        <dbReference type="PROSITE" id="PS50020"/>
    </source>
</evidence>
<dbReference type="PANTHER" id="PTHR23176:SF129">
    <property type="entry name" value="RHO GTPASE ACTIVATING PROTEIN AT 16F, ISOFORM E-RELATED"/>
    <property type="match status" value="1"/>
</dbReference>
<dbReference type="SUPFAM" id="SSF50044">
    <property type="entry name" value="SH3-domain"/>
    <property type="match status" value="1"/>
</dbReference>
<dbReference type="Pfam" id="PF14604">
    <property type="entry name" value="SH3_9"/>
    <property type="match status" value="1"/>
</dbReference>
<feature type="domain" description="Rho-GAP" evidence="8">
    <location>
        <begin position="579"/>
        <end position="770"/>
    </location>
</feature>
<dbReference type="AlphaFoldDB" id="A0AAD5X7Q2"/>
<feature type="compositionally biased region" description="Polar residues" evidence="4">
    <location>
        <begin position="152"/>
        <end position="169"/>
    </location>
</feature>
<dbReference type="InterPro" id="IPR001452">
    <property type="entry name" value="SH3_domain"/>
</dbReference>
<dbReference type="PANTHER" id="PTHR23176">
    <property type="entry name" value="RHO/RAC/CDC GTPASE-ACTIVATING PROTEIN"/>
    <property type="match status" value="1"/>
</dbReference>
<dbReference type="InterPro" id="IPR050729">
    <property type="entry name" value="Rho-GAP"/>
</dbReference>
<protein>
    <submittedName>
        <fullName evidence="9">Rho GTPase-activating protein 27</fullName>
    </submittedName>
</protein>
<evidence type="ECO:0000256" key="4">
    <source>
        <dbReference type="SAM" id="MobiDB-lite"/>
    </source>
</evidence>
<dbReference type="Pfam" id="PF00397">
    <property type="entry name" value="WW"/>
    <property type="match status" value="1"/>
</dbReference>
<dbReference type="InterPro" id="IPR001202">
    <property type="entry name" value="WW_dom"/>
</dbReference>
<feature type="region of interest" description="Disordered" evidence="4">
    <location>
        <begin position="84"/>
        <end position="220"/>
    </location>
</feature>
<dbReference type="Pfam" id="PF00620">
    <property type="entry name" value="RhoGAP"/>
    <property type="match status" value="1"/>
</dbReference>
<dbReference type="InterPro" id="IPR036020">
    <property type="entry name" value="WW_dom_sf"/>
</dbReference>
<feature type="domain" description="SH3" evidence="5">
    <location>
        <begin position="16"/>
        <end position="75"/>
    </location>
</feature>
<evidence type="ECO:0000256" key="3">
    <source>
        <dbReference type="PROSITE-ProRule" id="PRU00192"/>
    </source>
</evidence>
<name>A0AAD5X7Q2_9FUNG</name>
<dbReference type="PROSITE" id="PS50002">
    <property type="entry name" value="SH3"/>
    <property type="match status" value="1"/>
</dbReference>
<feature type="domain" description="WW" evidence="7">
    <location>
        <begin position="246"/>
        <end position="273"/>
    </location>
</feature>
<keyword evidence="1 3" id="KW-0728">SH3 domain</keyword>
<organism evidence="9 10">
    <name type="scientific">Rhizophlyctis rosea</name>
    <dbReference type="NCBI Taxonomy" id="64517"/>
    <lineage>
        <taxon>Eukaryota</taxon>
        <taxon>Fungi</taxon>
        <taxon>Fungi incertae sedis</taxon>
        <taxon>Chytridiomycota</taxon>
        <taxon>Chytridiomycota incertae sedis</taxon>
        <taxon>Chytridiomycetes</taxon>
        <taxon>Rhizophlyctidales</taxon>
        <taxon>Rhizophlyctidaceae</taxon>
        <taxon>Rhizophlyctis</taxon>
    </lineage>
</organism>
<proteinExistence type="predicted"/>
<evidence type="ECO:0000313" key="9">
    <source>
        <dbReference type="EMBL" id="KAJ3055843.1"/>
    </source>
</evidence>
<dbReference type="PRINTS" id="PR00452">
    <property type="entry name" value="SH3DOMAIN"/>
</dbReference>
<evidence type="ECO:0000256" key="1">
    <source>
        <dbReference type="ARBA" id="ARBA00022443"/>
    </source>
</evidence>
<feature type="region of interest" description="Disordered" evidence="4">
    <location>
        <begin position="498"/>
        <end position="525"/>
    </location>
</feature>
<dbReference type="PROSITE" id="PS50238">
    <property type="entry name" value="RHOGAP"/>
    <property type="match status" value="1"/>
</dbReference>
<dbReference type="SMART" id="SM00324">
    <property type="entry name" value="RhoGAP"/>
    <property type="match status" value="1"/>
</dbReference>
<comment type="caution">
    <text evidence="9">The sequence shown here is derived from an EMBL/GenBank/DDBJ whole genome shotgun (WGS) entry which is preliminary data.</text>
</comment>
<dbReference type="PROSITE" id="PS50020">
    <property type="entry name" value="WW_DOMAIN_2"/>
    <property type="match status" value="1"/>
</dbReference>
<keyword evidence="2" id="KW-0343">GTPase activation</keyword>
<feature type="domain" description="PH" evidence="6">
    <location>
        <begin position="362"/>
        <end position="475"/>
    </location>
</feature>
<dbReference type="CDD" id="cd00159">
    <property type="entry name" value="RhoGAP"/>
    <property type="match status" value="1"/>
</dbReference>
<keyword evidence="10" id="KW-1185">Reference proteome</keyword>
<dbReference type="SMART" id="SM00456">
    <property type="entry name" value="WW"/>
    <property type="match status" value="1"/>
</dbReference>
<reference evidence="9" key="1">
    <citation type="submission" date="2020-05" db="EMBL/GenBank/DDBJ databases">
        <title>Phylogenomic resolution of chytrid fungi.</title>
        <authorList>
            <person name="Stajich J.E."/>
            <person name="Amses K."/>
            <person name="Simmons R."/>
            <person name="Seto K."/>
            <person name="Myers J."/>
            <person name="Bonds A."/>
            <person name="Quandt C.A."/>
            <person name="Barry K."/>
            <person name="Liu P."/>
            <person name="Grigoriev I."/>
            <person name="Longcore J.E."/>
            <person name="James T.Y."/>
        </authorList>
    </citation>
    <scope>NUCLEOTIDE SEQUENCE</scope>
    <source>
        <strain evidence="9">JEL0318</strain>
    </source>
</reference>
<evidence type="ECO:0000313" key="10">
    <source>
        <dbReference type="Proteomes" id="UP001212841"/>
    </source>
</evidence>
<evidence type="ECO:0000259" key="6">
    <source>
        <dbReference type="PROSITE" id="PS50003"/>
    </source>
</evidence>
<dbReference type="CDD" id="cd00174">
    <property type="entry name" value="SH3"/>
    <property type="match status" value="1"/>
</dbReference>
<dbReference type="Gene3D" id="2.30.30.40">
    <property type="entry name" value="SH3 Domains"/>
    <property type="match status" value="1"/>
</dbReference>
<evidence type="ECO:0000259" key="8">
    <source>
        <dbReference type="PROSITE" id="PS50238"/>
    </source>
</evidence>
<sequence length="771" mass="84885">MDSVPQQSPNAAPTLGKGRYAKAVWDYEAIEDNEISFKAGDLLEITEMCNDDWFEGKLGDREGFFPANRVQVVDSLEAAELIPTAANPRPSTTTGCLPAPVVPSQTARDTTSNTADTSSDPPKRASTIIKTSPTTSSPSIPSPSPASIAAKRNSQASQRSIQSPQSAAANVSYDVRQVEEPASEPLDSLDSAEVDPFQDPTGDTADLSATTEDHSDSSDAVLVQHEDVDEVPDLDAEDELDSLDDWRTVTNADGTIYYWNVSTGETTWELPPDLEIIPEGETDEFAPEAPGMDAALSYEFDTTYYTDGDMLETRHQPRSSVGSEEMLGTSSPNQTMLSTAMDEEVKVDDDLASQIEYVPPEIIRLEGFISLKKVKEPGGKEPKKSGWHSFWGIVCVGFLVLYKDEPAKLRKKSDKIYPILVIRLNCLILEQASKEQAKKKGAILMSLDDGSQWLVCPQNEGDVNGWMDTVKEASRDRSTVNEYENASSKLFSTPYIDDGAGSKKSKEEGKEATRKITGGKKMDRSGSADLIAEDEGSNKKNVKTKLGAFFSKRPPVNALKEKGIMVEDAPIEPHTVFGGILESQLAKEGRQIPLVVEQSIAEVEKRGLQSQGIYRLSGNAATIQKIKAQFNAGETVQLDDDALDINVVSGALKLYFRELQYPLIPYEYYDRFIDAAKIHTYDDRLIEIKSLVHALPKCNYDVLEFVMRHLCRVADESEVNKMEPPNLAIVFGPTLIRMPDEGQAAYLNMMNMAFHNGLVEAIIKQTEVSYR</sequence>
<dbReference type="SUPFAM" id="SSF48350">
    <property type="entry name" value="GTPase activation domain, GAP"/>
    <property type="match status" value="1"/>
</dbReference>
<dbReference type="PROSITE" id="PS50003">
    <property type="entry name" value="PH_DOMAIN"/>
    <property type="match status" value="1"/>
</dbReference>
<dbReference type="InterPro" id="IPR011993">
    <property type="entry name" value="PH-like_dom_sf"/>
</dbReference>
<dbReference type="Proteomes" id="UP001212841">
    <property type="component" value="Unassembled WGS sequence"/>
</dbReference>
<dbReference type="InterPro" id="IPR000198">
    <property type="entry name" value="RhoGAP_dom"/>
</dbReference>
<feature type="compositionally biased region" description="Low complexity" evidence="4">
    <location>
        <begin position="106"/>
        <end position="151"/>
    </location>
</feature>
<dbReference type="InterPro" id="IPR036028">
    <property type="entry name" value="SH3-like_dom_sf"/>
</dbReference>
<dbReference type="GO" id="GO:0007165">
    <property type="term" value="P:signal transduction"/>
    <property type="evidence" value="ECO:0007669"/>
    <property type="project" value="InterPro"/>
</dbReference>